<dbReference type="InterPro" id="IPR011333">
    <property type="entry name" value="SKP1/BTB/POZ_sf"/>
</dbReference>
<dbReference type="PROSITE" id="PS50097">
    <property type="entry name" value="BTB"/>
    <property type="match status" value="1"/>
</dbReference>
<dbReference type="InterPro" id="IPR036770">
    <property type="entry name" value="Ankyrin_rpt-contain_sf"/>
</dbReference>
<keyword evidence="1" id="KW-0677">Repeat</keyword>
<dbReference type="SUPFAM" id="SSF48403">
    <property type="entry name" value="Ankyrin repeat"/>
    <property type="match status" value="1"/>
</dbReference>
<dbReference type="SMART" id="SM00248">
    <property type="entry name" value="ANK"/>
    <property type="match status" value="5"/>
</dbReference>
<dbReference type="Gene3D" id="1.10.20.10">
    <property type="entry name" value="Histone, subunit A"/>
    <property type="match status" value="1"/>
</dbReference>
<keyword evidence="7" id="KW-1185">Reference proteome</keyword>
<dbReference type="Pfam" id="PF00651">
    <property type="entry name" value="BTB"/>
    <property type="match status" value="1"/>
</dbReference>
<dbReference type="InterPro" id="IPR002110">
    <property type="entry name" value="Ankyrin_rpt"/>
</dbReference>
<dbReference type="InterPro" id="IPR052089">
    <property type="entry name" value="Ankyrin-BTB/POZ_domain"/>
</dbReference>
<sequence>MNRRDRHQQQPHFQHDDSGSVRLNYDRLLQLADRTRTAHTQRVGDLPPKMGLRAKDKSRLSTGALEQSLPDKLTQALRNLRPGALVHSASSSAAHSNKSGAIPADDVVYIPSPDTSQISSHFEEMRRRRHSAMMKLCPSQSPSPILMRNGYRRDHGAHIRGMFKSVPNVNMVEEKEKEYRRRRRRSCHVFGDEIDAESSSTRSPTDSGYRSTPRQTSGENLCGYDEISPTITGISHKTTTVVYVNGESSQVEEHQIMKAHGATHSALDSHILRFGIICKDSICPFDEKDLLTLLYRKTLPKDSQCFDVTHVPPLIDMLLNTLEIITDHIQRLSINSAKATVENVTTTTKIVFPLEVSWPCIKAANQAMALYSVSGQGALKRSMSQRASLHLSVGRMFHWLVTKLPNKPMSESVPVYLTAVLERALEEMLRPVLQLGRKCAMNRRIEEITHSHKSLVSFFARTTRQKELDPVIAISEKDLLEAINDSRGREVMETNGFLLSSKGKQRSLIQMSSSGLQSLRYFLLNQNGRGNNVPIADWTRIIFAFAEHRMSHSVDETDVQQAARVLLGCDCAPPSVSITCRDFSDLSLEDAKKEFAFSLAASSSPVHMQHVSSLLDGQWSATNQFGLSLISDAVLRSDSDALQRLIDMGFPTNVPIPASIGDKRPFLLAEYSGWTPLTWAVATNNALCIDILLSSKALVQSEDMIKESPLQVAAQQGSEEIVKRLLCAGADPFRSTIEYDSSKASFRSIGSPSALAAACSRGHRLIVDVFVDRLLQNFPTTVIDFLSDSQTKVKDIGKIEFKRLPKNTRLSLQEALYYAVETSQPECALQLWKCVPDIPWSMYTWTRALECAAEHRHQQFTSSLLAHFWPLMFSKLDQDNIDYCSYVLFSQLNWECRRDNGHPLEVAALISRIWRQCQKVELTSHSTPATPEVHRPTVDVSFVNNPELSDIRFTVEGENVYAHRIMLYNASERFKELLRIPKGNIDITDVSHSTFLAMLHYIYTGVIPELSVQALCCLYAAAEIYVIPALCAAILRDLGRILSPHNAAYIYQFAIVHNNHILLEKGEDYMLTNLDTLITQSKIRDLIKSHSADYYVCAALSKKLSSTFSSSRSEKL</sequence>
<feature type="region of interest" description="Disordered" evidence="4">
    <location>
        <begin position="36"/>
        <end position="61"/>
    </location>
</feature>
<dbReference type="Pfam" id="PF26281">
    <property type="entry name" value="Histone_ABTB"/>
    <property type="match status" value="1"/>
</dbReference>
<feature type="compositionally biased region" description="Polar residues" evidence="4">
    <location>
        <begin position="197"/>
        <end position="219"/>
    </location>
</feature>
<dbReference type="InterPro" id="IPR059008">
    <property type="entry name" value="ABTB2/3_histone"/>
</dbReference>
<dbReference type="Proteomes" id="UP001176961">
    <property type="component" value="Unassembled WGS sequence"/>
</dbReference>
<dbReference type="InterPro" id="IPR009072">
    <property type="entry name" value="Histone-fold"/>
</dbReference>
<feature type="repeat" description="ANK" evidence="3">
    <location>
        <begin position="705"/>
        <end position="731"/>
    </location>
</feature>
<accession>A0AA36MHI0</accession>
<gene>
    <name evidence="6" type="ORF">CYNAS_LOCUS21350</name>
</gene>
<dbReference type="Gene3D" id="1.25.40.20">
    <property type="entry name" value="Ankyrin repeat-containing domain"/>
    <property type="match status" value="1"/>
</dbReference>
<comment type="caution">
    <text evidence="6">The sequence shown here is derived from an EMBL/GenBank/DDBJ whole genome shotgun (WGS) entry which is preliminary data.</text>
</comment>
<dbReference type="Gene3D" id="3.30.710.10">
    <property type="entry name" value="Potassium Channel Kv1.1, Chain A"/>
    <property type="match status" value="1"/>
</dbReference>
<evidence type="ECO:0000256" key="3">
    <source>
        <dbReference type="PROSITE-ProRule" id="PRU00023"/>
    </source>
</evidence>
<evidence type="ECO:0000313" key="7">
    <source>
        <dbReference type="Proteomes" id="UP001176961"/>
    </source>
</evidence>
<evidence type="ECO:0000313" key="6">
    <source>
        <dbReference type="EMBL" id="CAJ0609367.1"/>
    </source>
</evidence>
<dbReference type="AlphaFoldDB" id="A0AA36MHI0"/>
<dbReference type="PANTHER" id="PTHR46071">
    <property type="entry name" value="ANKYRIN REPEAT AND BTB/POZ DOMAIN-CONTAINING"/>
    <property type="match status" value="1"/>
</dbReference>
<reference evidence="6" key="1">
    <citation type="submission" date="2023-07" db="EMBL/GenBank/DDBJ databases">
        <authorList>
            <consortium name="CYATHOMIX"/>
        </authorList>
    </citation>
    <scope>NUCLEOTIDE SEQUENCE</scope>
    <source>
        <strain evidence="6">N/A</strain>
    </source>
</reference>
<evidence type="ECO:0000256" key="4">
    <source>
        <dbReference type="SAM" id="MobiDB-lite"/>
    </source>
</evidence>
<dbReference type="InterPro" id="IPR000210">
    <property type="entry name" value="BTB/POZ_dom"/>
</dbReference>
<dbReference type="PROSITE" id="PS50088">
    <property type="entry name" value="ANK_REPEAT"/>
    <property type="match status" value="1"/>
</dbReference>
<evidence type="ECO:0000256" key="1">
    <source>
        <dbReference type="ARBA" id="ARBA00022737"/>
    </source>
</evidence>
<dbReference type="Pfam" id="PF12796">
    <property type="entry name" value="Ank_2"/>
    <property type="match status" value="1"/>
</dbReference>
<dbReference type="SUPFAM" id="SSF47113">
    <property type="entry name" value="Histone-fold"/>
    <property type="match status" value="1"/>
</dbReference>
<keyword evidence="2 3" id="KW-0040">ANK repeat</keyword>
<dbReference type="SUPFAM" id="SSF54695">
    <property type="entry name" value="POZ domain"/>
    <property type="match status" value="1"/>
</dbReference>
<evidence type="ECO:0000259" key="5">
    <source>
        <dbReference type="PROSITE" id="PS50097"/>
    </source>
</evidence>
<feature type="domain" description="BTB" evidence="5">
    <location>
        <begin position="949"/>
        <end position="1007"/>
    </location>
</feature>
<organism evidence="6 7">
    <name type="scientific">Cylicocyclus nassatus</name>
    <name type="common">Nematode worm</name>
    <dbReference type="NCBI Taxonomy" id="53992"/>
    <lineage>
        <taxon>Eukaryota</taxon>
        <taxon>Metazoa</taxon>
        <taxon>Ecdysozoa</taxon>
        <taxon>Nematoda</taxon>
        <taxon>Chromadorea</taxon>
        <taxon>Rhabditida</taxon>
        <taxon>Rhabditina</taxon>
        <taxon>Rhabditomorpha</taxon>
        <taxon>Strongyloidea</taxon>
        <taxon>Strongylidae</taxon>
        <taxon>Cylicocyclus</taxon>
    </lineage>
</organism>
<dbReference type="PANTHER" id="PTHR46071:SF2">
    <property type="entry name" value="ANKYRIN REPEAT AND BTB_POZ DOMAIN-CONTAINING PROTEIN 2-LIKE PROTEIN"/>
    <property type="match status" value="1"/>
</dbReference>
<name>A0AA36MHI0_CYLNA</name>
<feature type="region of interest" description="Disordered" evidence="4">
    <location>
        <begin position="1"/>
        <end position="21"/>
    </location>
</feature>
<feature type="region of interest" description="Disordered" evidence="4">
    <location>
        <begin position="190"/>
        <end position="222"/>
    </location>
</feature>
<evidence type="ECO:0000256" key="2">
    <source>
        <dbReference type="ARBA" id="ARBA00023043"/>
    </source>
</evidence>
<dbReference type="PROSITE" id="PS50297">
    <property type="entry name" value="ANK_REP_REGION"/>
    <property type="match status" value="1"/>
</dbReference>
<protein>
    <recommendedName>
        <fullName evidence="5">BTB domain-containing protein</fullName>
    </recommendedName>
</protein>
<dbReference type="SMART" id="SM00225">
    <property type="entry name" value="BTB"/>
    <property type="match status" value="1"/>
</dbReference>
<dbReference type="EMBL" id="CATQJL010000326">
    <property type="protein sequence ID" value="CAJ0609367.1"/>
    <property type="molecule type" value="Genomic_DNA"/>
</dbReference>
<dbReference type="GO" id="GO:0046982">
    <property type="term" value="F:protein heterodimerization activity"/>
    <property type="evidence" value="ECO:0007669"/>
    <property type="project" value="InterPro"/>
</dbReference>
<proteinExistence type="predicted"/>